<evidence type="ECO:0000259" key="4">
    <source>
        <dbReference type="SMART" id="SM00738"/>
    </source>
</evidence>
<dbReference type="InterPro" id="IPR005824">
    <property type="entry name" value="KOW"/>
</dbReference>
<dbReference type="EMBL" id="FPCH01000002">
    <property type="protein sequence ID" value="SFV32683.1"/>
    <property type="molecule type" value="Genomic_DNA"/>
</dbReference>
<dbReference type="SUPFAM" id="SSF50104">
    <property type="entry name" value="Translation proteins SH3-like domain"/>
    <property type="match status" value="1"/>
</dbReference>
<dbReference type="Gene3D" id="3.30.70.940">
    <property type="entry name" value="NusG, N-terminal domain"/>
    <property type="match status" value="1"/>
</dbReference>
<keyword evidence="2" id="KW-0805">Transcription regulation</keyword>
<keyword evidence="1" id="KW-0889">Transcription antitermination</keyword>
<dbReference type="SMART" id="SM00739">
    <property type="entry name" value="KOW"/>
    <property type="match status" value="1"/>
</dbReference>
<reference evidence="7" key="1">
    <citation type="submission" date="2016-10" db="EMBL/GenBank/DDBJ databases">
        <authorList>
            <person name="Varghese N."/>
            <person name="Submissions S."/>
        </authorList>
    </citation>
    <scope>NUCLEOTIDE SEQUENCE [LARGE SCALE GENOMIC DNA]</scope>
    <source>
        <strain evidence="7">DSM 1565</strain>
    </source>
</reference>
<dbReference type="InterPro" id="IPR043425">
    <property type="entry name" value="NusG-like"/>
</dbReference>
<protein>
    <submittedName>
        <fullName evidence="6">Transcriptional antiterminator RfaH</fullName>
    </submittedName>
</protein>
<evidence type="ECO:0000259" key="5">
    <source>
        <dbReference type="SMART" id="SM00739"/>
    </source>
</evidence>
<dbReference type="GO" id="GO:0005829">
    <property type="term" value="C:cytosol"/>
    <property type="evidence" value="ECO:0007669"/>
    <property type="project" value="TreeGrafter"/>
</dbReference>
<keyword evidence="7" id="KW-1185">Reference proteome</keyword>
<dbReference type="InterPro" id="IPR008991">
    <property type="entry name" value="Translation_prot_SH3-like_sf"/>
</dbReference>
<dbReference type="GO" id="GO:0006354">
    <property type="term" value="P:DNA-templated transcription elongation"/>
    <property type="evidence" value="ECO:0007669"/>
    <property type="project" value="InterPro"/>
</dbReference>
<keyword evidence="3" id="KW-0804">Transcription</keyword>
<dbReference type="Proteomes" id="UP000199423">
    <property type="component" value="Unassembled WGS sequence"/>
</dbReference>
<evidence type="ECO:0000313" key="6">
    <source>
        <dbReference type="EMBL" id="SFV32683.1"/>
    </source>
</evidence>
<dbReference type="STRING" id="51670.SAMN04488557_1689"/>
<feature type="domain" description="KOW" evidence="5">
    <location>
        <begin position="116"/>
        <end position="143"/>
    </location>
</feature>
<name>A0A1I7NDP6_9HYPH</name>
<dbReference type="PANTHER" id="PTHR30265:SF7">
    <property type="entry name" value="TRANSCRIPTION ANTITERMINATION PROTEIN RFAH"/>
    <property type="match status" value="1"/>
</dbReference>
<proteinExistence type="predicted"/>
<dbReference type="PANTHER" id="PTHR30265">
    <property type="entry name" value="RHO-INTERACTING TRANSCRIPTION TERMINATION FACTOR NUSG"/>
    <property type="match status" value="1"/>
</dbReference>
<evidence type="ECO:0000313" key="7">
    <source>
        <dbReference type="Proteomes" id="UP000199423"/>
    </source>
</evidence>
<dbReference type="SMART" id="SM00738">
    <property type="entry name" value="NGN"/>
    <property type="match status" value="1"/>
</dbReference>
<dbReference type="GO" id="GO:0031564">
    <property type="term" value="P:transcription antitermination"/>
    <property type="evidence" value="ECO:0007669"/>
    <property type="project" value="UniProtKB-KW"/>
</dbReference>
<evidence type="ECO:0000256" key="1">
    <source>
        <dbReference type="ARBA" id="ARBA00022814"/>
    </source>
</evidence>
<dbReference type="AlphaFoldDB" id="A0A1I7NDP6"/>
<gene>
    <name evidence="6" type="ORF">SAMN04488557_1689</name>
</gene>
<accession>A0A1I7NDP6</accession>
<organism evidence="6 7">
    <name type="scientific">Hyphomicrobium facile</name>
    <dbReference type="NCBI Taxonomy" id="51670"/>
    <lineage>
        <taxon>Bacteria</taxon>
        <taxon>Pseudomonadati</taxon>
        <taxon>Pseudomonadota</taxon>
        <taxon>Alphaproteobacteria</taxon>
        <taxon>Hyphomicrobiales</taxon>
        <taxon>Hyphomicrobiaceae</taxon>
        <taxon>Hyphomicrobium</taxon>
    </lineage>
</organism>
<dbReference type="OrthoDB" id="9787731at2"/>
<dbReference type="RefSeq" id="WP_092866995.1">
    <property type="nucleotide sequence ID" value="NZ_FPCH01000002.1"/>
</dbReference>
<sequence length="171" mass="19130">MSEVRLTDTANKAWLAVNTQPHREALAMENLKRQEYISYCPMVRKRMVRREVLRPMFSGYIFVGLDPSQRWHPVHSTLGVRRILSFGGAPSLVADGFIQALKAREIDGAVIRPAHPYEIGQKVRVTAGPFDGIIASIVDMNEADRIVVLFELLGTNAKANIDIRSLASLDM</sequence>
<evidence type="ECO:0000256" key="2">
    <source>
        <dbReference type="ARBA" id="ARBA00023015"/>
    </source>
</evidence>
<dbReference type="InterPro" id="IPR036735">
    <property type="entry name" value="NGN_dom_sf"/>
</dbReference>
<dbReference type="CDD" id="cd06091">
    <property type="entry name" value="KOW_NusG"/>
    <property type="match status" value="1"/>
</dbReference>
<feature type="domain" description="NusG-like N-terminal" evidence="4">
    <location>
        <begin position="11"/>
        <end position="105"/>
    </location>
</feature>
<dbReference type="InterPro" id="IPR006645">
    <property type="entry name" value="NGN-like_dom"/>
</dbReference>
<dbReference type="SUPFAM" id="SSF82679">
    <property type="entry name" value="N-utilization substance G protein NusG, N-terminal domain"/>
    <property type="match status" value="1"/>
</dbReference>
<dbReference type="Pfam" id="PF02357">
    <property type="entry name" value="NusG"/>
    <property type="match status" value="1"/>
</dbReference>
<evidence type="ECO:0000256" key="3">
    <source>
        <dbReference type="ARBA" id="ARBA00023163"/>
    </source>
</evidence>